<keyword evidence="2" id="KW-1185">Reference proteome</keyword>
<name>A0ABW1PL06_9FLAO</name>
<sequence>MIFEIYSKNPQQLLKNIFKAIEENSSRHMEHWEIVSEKGVDYLTQRDIKYFYKVLLKPEIIDDLKIRFHFMFHEYSEPTHYVQCEYSGQLAECILYNFGDVITGLQIYP</sequence>
<dbReference type="Proteomes" id="UP001596287">
    <property type="component" value="Unassembled WGS sequence"/>
</dbReference>
<proteinExistence type="predicted"/>
<reference evidence="2" key="1">
    <citation type="journal article" date="2019" name="Int. J. Syst. Evol. Microbiol.">
        <title>The Global Catalogue of Microorganisms (GCM) 10K type strain sequencing project: providing services to taxonomists for standard genome sequencing and annotation.</title>
        <authorList>
            <consortium name="The Broad Institute Genomics Platform"/>
            <consortium name="The Broad Institute Genome Sequencing Center for Infectious Disease"/>
            <person name="Wu L."/>
            <person name="Ma J."/>
        </authorList>
    </citation>
    <scope>NUCLEOTIDE SEQUENCE [LARGE SCALE GENOMIC DNA]</scope>
    <source>
        <strain evidence="2">CCUG 49679</strain>
    </source>
</reference>
<dbReference type="EMBL" id="JBHSQB010000005">
    <property type="protein sequence ID" value="MFC6096306.1"/>
    <property type="molecule type" value="Genomic_DNA"/>
</dbReference>
<accession>A0ABW1PL06</accession>
<comment type="caution">
    <text evidence="1">The sequence shown here is derived from an EMBL/GenBank/DDBJ whole genome shotgun (WGS) entry which is preliminary data.</text>
</comment>
<protein>
    <submittedName>
        <fullName evidence="1">Uncharacterized protein</fullName>
    </submittedName>
</protein>
<evidence type="ECO:0000313" key="2">
    <source>
        <dbReference type="Proteomes" id="UP001596287"/>
    </source>
</evidence>
<organism evidence="1 2">
    <name type="scientific">Flavobacterium qiangtangense</name>
    <dbReference type="NCBI Taxonomy" id="1442595"/>
    <lineage>
        <taxon>Bacteria</taxon>
        <taxon>Pseudomonadati</taxon>
        <taxon>Bacteroidota</taxon>
        <taxon>Flavobacteriia</taxon>
        <taxon>Flavobacteriales</taxon>
        <taxon>Flavobacteriaceae</taxon>
        <taxon>Flavobacterium</taxon>
    </lineage>
</organism>
<evidence type="ECO:0000313" key="1">
    <source>
        <dbReference type="EMBL" id="MFC6096306.1"/>
    </source>
</evidence>
<gene>
    <name evidence="1" type="ORF">ACFPVY_06565</name>
</gene>
<dbReference type="RefSeq" id="WP_379791175.1">
    <property type="nucleotide sequence ID" value="NZ_JBHSQB010000005.1"/>
</dbReference>